<dbReference type="RefSeq" id="WP_092080891.1">
    <property type="nucleotide sequence ID" value="NZ_FOYI01000007.1"/>
</dbReference>
<keyword evidence="3 5" id="KW-1133">Transmembrane helix</keyword>
<reference evidence="6 7" key="1">
    <citation type="submission" date="2016-10" db="EMBL/GenBank/DDBJ databases">
        <authorList>
            <person name="de Groot N.N."/>
        </authorList>
    </citation>
    <scope>NUCLEOTIDE SEQUENCE [LARGE SCALE GENOMIC DNA]</scope>
    <source>
        <strain evidence="7">KMM 9023,NRIC 0796,JCM 17311,KCTC 23692</strain>
    </source>
</reference>
<feature type="transmembrane region" description="Helical" evidence="5">
    <location>
        <begin position="230"/>
        <end position="255"/>
    </location>
</feature>
<keyword evidence="4 5" id="KW-0472">Membrane</keyword>
<proteinExistence type="inferred from homology"/>
<accession>A0A1I6E484</accession>
<comment type="similarity">
    <text evidence="5">Belongs to the 4-toluene sulfonate uptake permease (TSUP) (TC 2.A.102) family.</text>
</comment>
<dbReference type="STRING" id="871652.SAMN04515673_10781"/>
<name>A0A1I6E484_9RHOB</name>
<evidence type="ECO:0000256" key="5">
    <source>
        <dbReference type="RuleBase" id="RU363041"/>
    </source>
</evidence>
<feature type="transmembrane region" description="Helical" evidence="5">
    <location>
        <begin position="190"/>
        <end position="218"/>
    </location>
</feature>
<keyword evidence="5" id="KW-1003">Cell membrane</keyword>
<evidence type="ECO:0000256" key="4">
    <source>
        <dbReference type="ARBA" id="ARBA00023136"/>
    </source>
</evidence>
<protein>
    <recommendedName>
        <fullName evidence="5">Probable membrane transporter protein</fullName>
    </recommendedName>
</protein>
<dbReference type="GO" id="GO:0005886">
    <property type="term" value="C:plasma membrane"/>
    <property type="evidence" value="ECO:0007669"/>
    <property type="project" value="UniProtKB-SubCell"/>
</dbReference>
<dbReference type="Proteomes" id="UP000199302">
    <property type="component" value="Unassembled WGS sequence"/>
</dbReference>
<feature type="transmembrane region" description="Helical" evidence="5">
    <location>
        <begin position="87"/>
        <end position="106"/>
    </location>
</feature>
<dbReference type="Pfam" id="PF01925">
    <property type="entry name" value="TauE"/>
    <property type="match status" value="1"/>
</dbReference>
<organism evidence="6 7">
    <name type="scientific">Poseidonocella sedimentorum</name>
    <dbReference type="NCBI Taxonomy" id="871652"/>
    <lineage>
        <taxon>Bacteria</taxon>
        <taxon>Pseudomonadati</taxon>
        <taxon>Pseudomonadota</taxon>
        <taxon>Alphaproteobacteria</taxon>
        <taxon>Rhodobacterales</taxon>
        <taxon>Roseobacteraceae</taxon>
        <taxon>Poseidonocella</taxon>
    </lineage>
</organism>
<dbReference type="OrthoDB" id="8478323at2"/>
<keyword evidence="2 5" id="KW-0812">Transmembrane</keyword>
<evidence type="ECO:0000256" key="1">
    <source>
        <dbReference type="ARBA" id="ARBA00004141"/>
    </source>
</evidence>
<feature type="transmembrane region" description="Helical" evidence="5">
    <location>
        <begin position="137"/>
        <end position="160"/>
    </location>
</feature>
<feature type="transmembrane region" description="Helical" evidence="5">
    <location>
        <begin position="46"/>
        <end position="67"/>
    </location>
</feature>
<keyword evidence="7" id="KW-1185">Reference proteome</keyword>
<dbReference type="EMBL" id="FOYI01000007">
    <property type="protein sequence ID" value="SFR12560.1"/>
    <property type="molecule type" value="Genomic_DNA"/>
</dbReference>
<gene>
    <name evidence="6" type="ORF">SAMN04515673_10781</name>
</gene>
<evidence type="ECO:0000313" key="6">
    <source>
        <dbReference type="EMBL" id="SFR12560.1"/>
    </source>
</evidence>
<dbReference type="InterPro" id="IPR002781">
    <property type="entry name" value="TM_pro_TauE-like"/>
</dbReference>
<evidence type="ECO:0000313" key="7">
    <source>
        <dbReference type="Proteomes" id="UP000199302"/>
    </source>
</evidence>
<comment type="subcellular location">
    <subcellularLocation>
        <location evidence="5">Cell membrane</location>
        <topology evidence="5">Multi-pass membrane protein</topology>
    </subcellularLocation>
    <subcellularLocation>
        <location evidence="1">Membrane</location>
        <topology evidence="1">Multi-pass membrane protein</topology>
    </subcellularLocation>
</comment>
<evidence type="ECO:0000256" key="3">
    <source>
        <dbReference type="ARBA" id="ARBA00022989"/>
    </source>
</evidence>
<evidence type="ECO:0000256" key="2">
    <source>
        <dbReference type="ARBA" id="ARBA00022692"/>
    </source>
</evidence>
<feature type="transmembrane region" description="Helical" evidence="5">
    <location>
        <begin position="113"/>
        <end position="131"/>
    </location>
</feature>
<sequence length="256" mass="26392">MTTTLALMELSLLPDGIDPAVALLLLATSFLASLITVAFGIGGGGLLLAVMASLMPPAALIPVHGLVQLGSNAGRMGLLLGAVSRPALPAFALGSVVGCIAGGLVVVDLPAHVIQIAVGAFVIWSVFARAPRWVGRAPLLTGLISSVLTMFFGATGLFVASYTKSLHLPRHAHVATHAALMTIQHGLKTLVFGALGFAFADWGLFIAAMILAGLAGTFTGRLFLDRIAEWFFRIALDVLLVLIAARLILAGLGLIG</sequence>
<dbReference type="AlphaFoldDB" id="A0A1I6E484"/>
<feature type="transmembrane region" description="Helical" evidence="5">
    <location>
        <begin position="20"/>
        <end position="39"/>
    </location>
</feature>